<feature type="region of interest" description="Disordered" evidence="1">
    <location>
        <begin position="34"/>
        <end position="61"/>
    </location>
</feature>
<dbReference type="EMBL" id="CADEAL010001356">
    <property type="protein sequence ID" value="CAB1431638.1"/>
    <property type="molecule type" value="Genomic_DNA"/>
</dbReference>
<accession>A0A9N7UKA4</accession>
<dbReference type="AlphaFoldDB" id="A0A9N7UKA4"/>
<reference evidence="2" key="1">
    <citation type="submission" date="2020-03" db="EMBL/GenBank/DDBJ databases">
        <authorList>
            <person name="Weist P."/>
        </authorList>
    </citation>
    <scope>NUCLEOTIDE SEQUENCE</scope>
</reference>
<sequence>MRNIPLSRDEGQCAAVMRGVRKFTKLPTLPYTRGPWHREKQCPPNGCGRSGETIVEGPGSEKVPPESVIVWGSLPQPSLVSPRHKASLRATTMSIFVEQRYYPHKLL</sequence>
<evidence type="ECO:0000313" key="3">
    <source>
        <dbReference type="Proteomes" id="UP001153269"/>
    </source>
</evidence>
<name>A0A9N7UKA4_PLEPL</name>
<dbReference type="Proteomes" id="UP001153269">
    <property type="component" value="Unassembled WGS sequence"/>
</dbReference>
<evidence type="ECO:0000256" key="1">
    <source>
        <dbReference type="SAM" id="MobiDB-lite"/>
    </source>
</evidence>
<protein>
    <submittedName>
        <fullName evidence="2">Uncharacterized protein</fullName>
    </submittedName>
</protein>
<comment type="caution">
    <text evidence="2">The sequence shown here is derived from an EMBL/GenBank/DDBJ whole genome shotgun (WGS) entry which is preliminary data.</text>
</comment>
<keyword evidence="3" id="KW-1185">Reference proteome</keyword>
<proteinExistence type="predicted"/>
<gene>
    <name evidence="2" type="ORF">PLEPLA_LOCUS19695</name>
</gene>
<organism evidence="2 3">
    <name type="scientific">Pleuronectes platessa</name>
    <name type="common">European plaice</name>
    <dbReference type="NCBI Taxonomy" id="8262"/>
    <lineage>
        <taxon>Eukaryota</taxon>
        <taxon>Metazoa</taxon>
        <taxon>Chordata</taxon>
        <taxon>Craniata</taxon>
        <taxon>Vertebrata</taxon>
        <taxon>Euteleostomi</taxon>
        <taxon>Actinopterygii</taxon>
        <taxon>Neopterygii</taxon>
        <taxon>Teleostei</taxon>
        <taxon>Neoteleostei</taxon>
        <taxon>Acanthomorphata</taxon>
        <taxon>Carangaria</taxon>
        <taxon>Pleuronectiformes</taxon>
        <taxon>Pleuronectoidei</taxon>
        <taxon>Pleuronectidae</taxon>
        <taxon>Pleuronectes</taxon>
    </lineage>
</organism>
<evidence type="ECO:0000313" key="2">
    <source>
        <dbReference type="EMBL" id="CAB1431638.1"/>
    </source>
</evidence>